<dbReference type="AlphaFoldDB" id="A0A0P6YCM7"/>
<reference evidence="4 5" key="1">
    <citation type="submission" date="2015-07" db="EMBL/GenBank/DDBJ databases">
        <title>Whole genome sequence of Herpetosiphon geysericola DSM 7119.</title>
        <authorList>
            <person name="Hemp J."/>
            <person name="Ward L.M."/>
            <person name="Pace L.A."/>
            <person name="Fischer W.W."/>
        </authorList>
    </citation>
    <scope>NUCLEOTIDE SEQUENCE [LARGE SCALE GENOMIC DNA]</scope>
    <source>
        <strain evidence="4 5">DSM 7119</strain>
    </source>
</reference>
<proteinExistence type="predicted"/>
<dbReference type="Proteomes" id="UP000050277">
    <property type="component" value="Unassembled WGS sequence"/>
</dbReference>
<evidence type="ECO:0000313" key="4">
    <source>
        <dbReference type="EMBL" id="KPL88137.1"/>
    </source>
</evidence>
<organism evidence="4 5">
    <name type="scientific">Herpetosiphon geysericola</name>
    <dbReference type="NCBI Taxonomy" id="70996"/>
    <lineage>
        <taxon>Bacteria</taxon>
        <taxon>Bacillati</taxon>
        <taxon>Chloroflexota</taxon>
        <taxon>Chloroflexia</taxon>
        <taxon>Herpetosiphonales</taxon>
        <taxon>Herpetosiphonaceae</taxon>
        <taxon>Herpetosiphon</taxon>
    </lineage>
</organism>
<dbReference type="InterPro" id="IPR036457">
    <property type="entry name" value="PPM-type-like_dom_sf"/>
</dbReference>
<dbReference type="Gene3D" id="3.60.40.10">
    <property type="entry name" value="PPM-type phosphatase domain"/>
    <property type="match status" value="1"/>
</dbReference>
<keyword evidence="2" id="KW-1133">Transmembrane helix</keyword>
<dbReference type="Pfam" id="PF07228">
    <property type="entry name" value="SpoIIE"/>
    <property type="match status" value="1"/>
</dbReference>
<comment type="caution">
    <text evidence="4">The sequence shown here is derived from an EMBL/GenBank/DDBJ whole genome shotgun (WGS) entry which is preliminary data.</text>
</comment>
<protein>
    <recommendedName>
        <fullName evidence="3">PPM-type phosphatase domain-containing protein</fullName>
    </recommendedName>
</protein>
<dbReference type="PANTHER" id="PTHR43156">
    <property type="entry name" value="STAGE II SPORULATION PROTEIN E-RELATED"/>
    <property type="match status" value="1"/>
</dbReference>
<name>A0A0P6YCM7_9CHLR</name>
<keyword evidence="1" id="KW-0378">Hydrolase</keyword>
<feature type="transmembrane region" description="Helical" evidence="2">
    <location>
        <begin position="109"/>
        <end position="131"/>
    </location>
</feature>
<keyword evidence="2" id="KW-0472">Membrane</keyword>
<keyword evidence="2" id="KW-0812">Transmembrane</keyword>
<gene>
    <name evidence="4" type="ORF">SE18_10495</name>
</gene>
<dbReference type="PANTHER" id="PTHR43156:SF2">
    <property type="entry name" value="STAGE II SPORULATION PROTEIN E"/>
    <property type="match status" value="1"/>
</dbReference>
<evidence type="ECO:0000313" key="5">
    <source>
        <dbReference type="Proteomes" id="UP000050277"/>
    </source>
</evidence>
<feature type="transmembrane region" description="Helical" evidence="2">
    <location>
        <begin position="38"/>
        <end position="62"/>
    </location>
</feature>
<sequence length="420" mass="46278">MPYNATNNFATLKLNWPEELMQAARTSYPYTPMPFRRLLHWSMLLSTVLGFIILIPVATSGVKLENVLLTFGSSYSIGIAAPSLVFFLLRWTLPIAQRRNWSPIRAWSLAVFIGGLIASIIYAVIFGMFFIPAPERLNFIIFWTILGALLSASTTALFYTAERILNDLEKGRQALRKNAALSEELRLARMIQAGLLPDQAPEINGLAIAGGCFPAHEVGGDLLSYDLTADGRLCISVGDVTGKSVSAAMLMGITLGVLQSEIYDHAEPAAVLSELDRWLRTKRQTNNFVALQVALFNPQTSSMLLANAGQLAPLRRRQQTVEFLEIQGSLPLGMGPQMPHVQETISLQSGDLLVFYTDGVVEAQNANGEMWGFENLLDLVKTNPSKHPQELLQAILTAIRSYSHTIQPHDDITLVVVVVQ</sequence>
<dbReference type="EMBL" id="LGKP01000017">
    <property type="protein sequence ID" value="KPL88137.1"/>
    <property type="molecule type" value="Genomic_DNA"/>
</dbReference>
<feature type="transmembrane region" description="Helical" evidence="2">
    <location>
        <begin position="68"/>
        <end position="89"/>
    </location>
</feature>
<keyword evidence="5" id="KW-1185">Reference proteome</keyword>
<dbReference type="STRING" id="70996.SE18_10495"/>
<accession>A0A0P6YCM7</accession>
<evidence type="ECO:0000256" key="2">
    <source>
        <dbReference type="SAM" id="Phobius"/>
    </source>
</evidence>
<dbReference type="InterPro" id="IPR001932">
    <property type="entry name" value="PPM-type_phosphatase-like_dom"/>
</dbReference>
<evidence type="ECO:0000256" key="1">
    <source>
        <dbReference type="ARBA" id="ARBA00022801"/>
    </source>
</evidence>
<evidence type="ECO:0000259" key="3">
    <source>
        <dbReference type="SMART" id="SM00331"/>
    </source>
</evidence>
<dbReference type="SMART" id="SM00331">
    <property type="entry name" value="PP2C_SIG"/>
    <property type="match status" value="1"/>
</dbReference>
<dbReference type="SUPFAM" id="SSF81606">
    <property type="entry name" value="PP2C-like"/>
    <property type="match status" value="1"/>
</dbReference>
<feature type="transmembrane region" description="Helical" evidence="2">
    <location>
        <begin position="137"/>
        <end position="160"/>
    </location>
</feature>
<feature type="domain" description="PPM-type phosphatase" evidence="3">
    <location>
        <begin position="203"/>
        <end position="419"/>
    </location>
</feature>
<dbReference type="InterPro" id="IPR052016">
    <property type="entry name" value="Bact_Sigma-Reg"/>
</dbReference>
<dbReference type="GO" id="GO:0016791">
    <property type="term" value="F:phosphatase activity"/>
    <property type="evidence" value="ECO:0007669"/>
    <property type="project" value="TreeGrafter"/>
</dbReference>